<protein>
    <submittedName>
        <fullName evidence="1">Uncharacterized protein</fullName>
    </submittedName>
</protein>
<evidence type="ECO:0000313" key="1">
    <source>
        <dbReference type="EMBL" id="WIY01852.1"/>
    </source>
</evidence>
<sequence>MMAKMRCKCGTILRDDDPHDTFFILSDEEFDVELSGVLLFGRAQRVVRCKVCQRLWFWAENGELTEYLKGEVLTADSDPLNG</sequence>
<dbReference type="Proteomes" id="UP001239397">
    <property type="component" value="Chromosome"/>
</dbReference>
<dbReference type="AlphaFoldDB" id="A0A9Y2JQW4"/>
<evidence type="ECO:0000313" key="2">
    <source>
        <dbReference type="Proteomes" id="UP001239397"/>
    </source>
</evidence>
<gene>
    <name evidence="1" type="ORF">QRX60_48935</name>
</gene>
<keyword evidence="2" id="KW-1185">Reference proteome</keyword>
<organism evidence="1 2">
    <name type="scientific">Amycolatopsis mongoliensis</name>
    <dbReference type="NCBI Taxonomy" id="715475"/>
    <lineage>
        <taxon>Bacteria</taxon>
        <taxon>Bacillati</taxon>
        <taxon>Actinomycetota</taxon>
        <taxon>Actinomycetes</taxon>
        <taxon>Pseudonocardiales</taxon>
        <taxon>Pseudonocardiaceae</taxon>
        <taxon>Amycolatopsis</taxon>
    </lineage>
</organism>
<name>A0A9Y2JQW4_9PSEU</name>
<dbReference type="KEGG" id="amog:QRX60_48935"/>
<proteinExistence type="predicted"/>
<accession>A0A9Y2JQW4</accession>
<reference evidence="1 2" key="1">
    <citation type="submission" date="2023-06" db="EMBL/GenBank/DDBJ databases">
        <authorList>
            <person name="Oyuntsetseg B."/>
            <person name="Kim S.B."/>
        </authorList>
    </citation>
    <scope>NUCLEOTIDE SEQUENCE [LARGE SCALE GENOMIC DNA]</scope>
    <source>
        <strain evidence="1 2">4-36</strain>
    </source>
</reference>
<dbReference type="RefSeq" id="WP_285998290.1">
    <property type="nucleotide sequence ID" value="NZ_CP127295.1"/>
</dbReference>
<dbReference type="EMBL" id="CP127295">
    <property type="protein sequence ID" value="WIY01852.1"/>
    <property type="molecule type" value="Genomic_DNA"/>
</dbReference>